<evidence type="ECO:0000256" key="5">
    <source>
        <dbReference type="ARBA" id="ARBA00023004"/>
    </source>
</evidence>
<dbReference type="Proteomes" id="UP000258309">
    <property type="component" value="Unassembled WGS sequence"/>
</dbReference>
<accession>A0A3E2HH92</accession>
<dbReference type="Gene3D" id="2.60.120.620">
    <property type="entry name" value="q2cbj1_9rhob like domain"/>
    <property type="match status" value="1"/>
</dbReference>
<dbReference type="InterPro" id="IPR044862">
    <property type="entry name" value="Pro_4_hyd_alph_FE2OG_OXY"/>
</dbReference>
<protein>
    <recommendedName>
        <fullName evidence="7">Prolyl 4-hydroxylase alpha subunit domain-containing protein</fullName>
    </recommendedName>
</protein>
<proteinExistence type="predicted"/>
<name>A0A3E2HH92_SCYLI</name>
<evidence type="ECO:0000259" key="7">
    <source>
        <dbReference type="SMART" id="SM00702"/>
    </source>
</evidence>
<dbReference type="InterPro" id="IPR006620">
    <property type="entry name" value="Pro_4_hyd_alph"/>
</dbReference>
<dbReference type="Pfam" id="PF13640">
    <property type="entry name" value="2OG-FeII_Oxy_3"/>
    <property type="match status" value="1"/>
</dbReference>
<dbReference type="STRING" id="5539.A0A3E2HH92"/>
<keyword evidence="2" id="KW-0479">Metal-binding</keyword>
<dbReference type="AlphaFoldDB" id="A0A3E2HH92"/>
<keyword evidence="4" id="KW-0560">Oxidoreductase</keyword>
<evidence type="ECO:0000313" key="9">
    <source>
        <dbReference type="Proteomes" id="UP000258309"/>
    </source>
</evidence>
<keyword evidence="9" id="KW-1185">Reference proteome</keyword>
<dbReference type="SMART" id="SM00702">
    <property type="entry name" value="P4Hc"/>
    <property type="match status" value="1"/>
</dbReference>
<dbReference type="InterPro" id="IPR045054">
    <property type="entry name" value="P4HA-like"/>
</dbReference>
<reference evidence="8 9" key="1">
    <citation type="submission" date="2018-05" db="EMBL/GenBank/DDBJ databases">
        <title>Draft genome sequence of Scytalidium lignicola DSM 105466, a ubiquitous saprotrophic fungus.</title>
        <authorList>
            <person name="Buettner E."/>
            <person name="Gebauer A.M."/>
            <person name="Hofrichter M."/>
            <person name="Liers C."/>
            <person name="Kellner H."/>
        </authorList>
    </citation>
    <scope>NUCLEOTIDE SEQUENCE [LARGE SCALE GENOMIC DNA]</scope>
    <source>
        <strain evidence="8 9">DSM 105466</strain>
    </source>
</reference>
<evidence type="ECO:0000256" key="3">
    <source>
        <dbReference type="ARBA" id="ARBA00022964"/>
    </source>
</evidence>
<dbReference type="EMBL" id="NCSJ02000055">
    <property type="protein sequence ID" value="RFU32441.1"/>
    <property type="molecule type" value="Genomic_DNA"/>
</dbReference>
<dbReference type="GO" id="GO:0004656">
    <property type="term" value="F:procollagen-proline 4-dioxygenase activity"/>
    <property type="evidence" value="ECO:0007669"/>
    <property type="project" value="TreeGrafter"/>
</dbReference>
<feature type="region of interest" description="Disordered" evidence="6">
    <location>
        <begin position="1"/>
        <end position="30"/>
    </location>
</feature>
<dbReference type="OMA" id="YEDTRKC"/>
<dbReference type="GO" id="GO:0031418">
    <property type="term" value="F:L-ascorbic acid binding"/>
    <property type="evidence" value="ECO:0007669"/>
    <property type="project" value="InterPro"/>
</dbReference>
<organism evidence="8 9">
    <name type="scientific">Scytalidium lignicola</name>
    <name type="common">Hyphomycete</name>
    <dbReference type="NCBI Taxonomy" id="5539"/>
    <lineage>
        <taxon>Eukaryota</taxon>
        <taxon>Fungi</taxon>
        <taxon>Dikarya</taxon>
        <taxon>Ascomycota</taxon>
        <taxon>Pezizomycotina</taxon>
        <taxon>Leotiomycetes</taxon>
        <taxon>Leotiomycetes incertae sedis</taxon>
        <taxon>Scytalidium</taxon>
    </lineage>
</organism>
<feature type="non-terminal residue" evidence="8">
    <location>
        <position position="316"/>
    </location>
</feature>
<feature type="non-terminal residue" evidence="8">
    <location>
        <position position="1"/>
    </location>
</feature>
<gene>
    <name evidence="8" type="ORF">B7463_g3938</name>
</gene>
<dbReference type="PANTHER" id="PTHR10869:SF241">
    <property type="entry name" value="FE2OG DIOXYGENASE DOMAIN-CONTAINING PROTEIN"/>
    <property type="match status" value="1"/>
</dbReference>
<feature type="compositionally biased region" description="Low complexity" evidence="6">
    <location>
        <begin position="9"/>
        <end position="22"/>
    </location>
</feature>
<evidence type="ECO:0000256" key="6">
    <source>
        <dbReference type="SAM" id="MobiDB-lite"/>
    </source>
</evidence>
<comment type="caution">
    <text evidence="8">The sequence shown here is derived from an EMBL/GenBank/DDBJ whole genome shotgun (WGS) entry which is preliminary data.</text>
</comment>
<keyword evidence="5" id="KW-0408">Iron</keyword>
<sequence length="316" mass="35939">MAFLLQKARSAITSSSNSNPSSQRRRRDPFRIVETSYTSVPVDIPESFLSSLPSSKNISVTQIDFKNTTLPEYDGLLAFVLDGVLSQEECKTLIELAEKSTGIDPEQENPWKPAMVNVGAGREILDISYRNSDRIIWDTPNLVSKLWHRCLQAEGLRGKLERLDGEEQKHVLGGYYDGEKWVITKQGLNERMRFLKYGPGQYFRAHCDSAYRTPDESQRSFFTAHLYLNDSAQLLEAESGDKVDSKILRGGATTFHSSNMERRLDVDPKAGRVLIFQHRRLLHSGDEVTAGVKYTMRTDLMYELEKKGDDTEMDMD</sequence>
<evidence type="ECO:0000256" key="2">
    <source>
        <dbReference type="ARBA" id="ARBA00022723"/>
    </source>
</evidence>
<dbReference type="GO" id="GO:0005783">
    <property type="term" value="C:endoplasmic reticulum"/>
    <property type="evidence" value="ECO:0007669"/>
    <property type="project" value="TreeGrafter"/>
</dbReference>
<dbReference type="PANTHER" id="PTHR10869">
    <property type="entry name" value="PROLYL 4-HYDROXYLASE ALPHA SUBUNIT"/>
    <property type="match status" value="1"/>
</dbReference>
<comment type="cofactor">
    <cofactor evidence="1">
        <name>L-ascorbate</name>
        <dbReference type="ChEBI" id="CHEBI:38290"/>
    </cofactor>
</comment>
<dbReference type="SUPFAM" id="SSF51197">
    <property type="entry name" value="Clavaminate synthase-like"/>
    <property type="match status" value="1"/>
</dbReference>
<dbReference type="GO" id="GO:0005506">
    <property type="term" value="F:iron ion binding"/>
    <property type="evidence" value="ECO:0007669"/>
    <property type="project" value="InterPro"/>
</dbReference>
<evidence type="ECO:0000256" key="4">
    <source>
        <dbReference type="ARBA" id="ARBA00023002"/>
    </source>
</evidence>
<feature type="domain" description="Prolyl 4-hydroxylase alpha subunit" evidence="7">
    <location>
        <begin position="76"/>
        <end position="301"/>
    </location>
</feature>
<dbReference type="OrthoDB" id="69177at2759"/>
<evidence type="ECO:0000313" key="8">
    <source>
        <dbReference type="EMBL" id="RFU32441.1"/>
    </source>
</evidence>
<keyword evidence="3" id="KW-0223">Dioxygenase</keyword>
<evidence type="ECO:0000256" key="1">
    <source>
        <dbReference type="ARBA" id="ARBA00001961"/>
    </source>
</evidence>